<evidence type="ECO:0000313" key="1">
    <source>
        <dbReference type="EMBL" id="KAL0631145.1"/>
    </source>
</evidence>
<protein>
    <submittedName>
        <fullName evidence="1">Uncharacterized protein</fullName>
    </submittedName>
</protein>
<keyword evidence="2" id="KW-1185">Reference proteome</keyword>
<gene>
    <name evidence="1" type="ORF">Q9L58_009998</name>
</gene>
<reference evidence="1 2" key="1">
    <citation type="submission" date="2024-02" db="EMBL/GenBank/DDBJ databases">
        <title>Discinaceae phylogenomics.</title>
        <authorList>
            <person name="Dirks A.C."/>
            <person name="James T.Y."/>
        </authorList>
    </citation>
    <scope>NUCLEOTIDE SEQUENCE [LARGE SCALE GENOMIC DNA]</scope>
    <source>
        <strain evidence="1 2">ACD0624</strain>
    </source>
</reference>
<organism evidence="1 2">
    <name type="scientific">Discina gigas</name>
    <dbReference type="NCBI Taxonomy" id="1032678"/>
    <lineage>
        <taxon>Eukaryota</taxon>
        <taxon>Fungi</taxon>
        <taxon>Dikarya</taxon>
        <taxon>Ascomycota</taxon>
        <taxon>Pezizomycotina</taxon>
        <taxon>Pezizomycetes</taxon>
        <taxon>Pezizales</taxon>
        <taxon>Discinaceae</taxon>
        <taxon>Discina</taxon>
    </lineage>
</organism>
<dbReference type="Proteomes" id="UP001447188">
    <property type="component" value="Unassembled WGS sequence"/>
</dbReference>
<dbReference type="EMBL" id="JBBBZM010000292">
    <property type="protein sequence ID" value="KAL0631145.1"/>
    <property type="molecule type" value="Genomic_DNA"/>
</dbReference>
<evidence type="ECO:0000313" key="2">
    <source>
        <dbReference type="Proteomes" id="UP001447188"/>
    </source>
</evidence>
<comment type="caution">
    <text evidence="1">The sequence shown here is derived from an EMBL/GenBank/DDBJ whole genome shotgun (WGS) entry which is preliminary data.</text>
</comment>
<name>A0ABR3G5D9_9PEZI</name>
<proteinExistence type="predicted"/>
<accession>A0ABR3G5D9</accession>
<sequence>MSEQAIVHLTSSAAEFLITLQDMNRRLGALYQHMVPVLRRSVMDHSEKQCENIEVLIASAQKHLDLSKEQLEISEMMIPYLLESQLVKMRELVEVMKVWEEELGNAVRWMQNVLRRCSLTLEGLVLEEQ</sequence>